<feature type="domain" description="Sporulation membrane protein YtrI C-terminal" evidence="3">
    <location>
        <begin position="80"/>
        <end position="164"/>
    </location>
</feature>
<feature type="coiled-coil region" evidence="1">
    <location>
        <begin position="45"/>
        <end position="72"/>
    </location>
</feature>
<comment type="caution">
    <text evidence="4">The sequence shown here is derived from an EMBL/GenBank/DDBJ whole genome shotgun (WGS) entry which is preliminary data.</text>
</comment>
<dbReference type="InterPro" id="IPR048198">
    <property type="entry name" value="YtrI"/>
</dbReference>
<feature type="transmembrane region" description="Helical" evidence="2">
    <location>
        <begin position="12"/>
        <end position="34"/>
    </location>
</feature>
<proteinExistence type="predicted"/>
<gene>
    <name evidence="4" type="ORF">KHA97_07820</name>
</gene>
<protein>
    <submittedName>
        <fullName evidence="4">Sporulation protein</fullName>
    </submittedName>
</protein>
<dbReference type="AlphaFoldDB" id="A0A942TC04"/>
<evidence type="ECO:0000259" key="3">
    <source>
        <dbReference type="Pfam" id="PF26347"/>
    </source>
</evidence>
<evidence type="ECO:0000313" key="4">
    <source>
        <dbReference type="EMBL" id="MBS4194985.1"/>
    </source>
</evidence>
<dbReference type="EMBL" id="JAGYPG010000001">
    <property type="protein sequence ID" value="MBS4194985.1"/>
    <property type="molecule type" value="Genomic_DNA"/>
</dbReference>
<dbReference type="InterPro" id="IPR058620">
    <property type="entry name" value="YtrI_C"/>
</dbReference>
<dbReference type="RefSeq" id="WP_213124125.1">
    <property type="nucleotide sequence ID" value="NZ_JAGYPG010000001.1"/>
</dbReference>
<evidence type="ECO:0000313" key="5">
    <source>
        <dbReference type="Proteomes" id="UP000681414"/>
    </source>
</evidence>
<dbReference type="NCBIfam" id="NF041479">
    <property type="entry name" value="spor_membprot_YtrI"/>
    <property type="match status" value="1"/>
</dbReference>
<keyword evidence="1" id="KW-0175">Coiled coil</keyword>
<keyword evidence="2" id="KW-1133">Transmembrane helix</keyword>
<name>A0A942TC04_9BACI</name>
<evidence type="ECO:0000256" key="1">
    <source>
        <dbReference type="SAM" id="Coils"/>
    </source>
</evidence>
<organism evidence="4 5">
    <name type="scientific">Lederbergia citri</name>
    <dbReference type="NCBI Taxonomy" id="2833580"/>
    <lineage>
        <taxon>Bacteria</taxon>
        <taxon>Bacillati</taxon>
        <taxon>Bacillota</taxon>
        <taxon>Bacilli</taxon>
        <taxon>Bacillales</taxon>
        <taxon>Bacillaceae</taxon>
        <taxon>Lederbergia</taxon>
    </lineage>
</organism>
<dbReference type="Pfam" id="PF26347">
    <property type="entry name" value="YtrI_sporulation"/>
    <property type="match status" value="1"/>
</dbReference>
<reference evidence="4 5" key="1">
    <citation type="submission" date="2021-05" db="EMBL/GenBank/DDBJ databases">
        <title>Novel Bacillus species.</title>
        <authorList>
            <person name="Liu G."/>
        </authorList>
    </citation>
    <scope>NUCLEOTIDE SEQUENCE [LARGE SCALE GENOMIC DNA]</scope>
    <source>
        <strain evidence="5">FJAT-49780</strain>
    </source>
</reference>
<dbReference type="Proteomes" id="UP000681414">
    <property type="component" value="Unassembled WGS sequence"/>
</dbReference>
<keyword evidence="2" id="KW-0812">Transmembrane</keyword>
<evidence type="ECO:0000256" key="2">
    <source>
        <dbReference type="SAM" id="Phobius"/>
    </source>
</evidence>
<sequence length="168" mass="20035">MRIPPLYRNPVWQRFFAGAAIGGCISWMIFLYMFGVMQERNGYLIEKQAKEIKTLQNQIIIWQEDYRELNKKNEEMLTIQKIDVRLIGYEKYNIKDRQSIFNVEESIKEDLKSLLAKDLSTVYKNKDIVKKTIENKNENINGKKYKFIVKEMYFYTTINITVELRLAG</sequence>
<keyword evidence="2" id="KW-0472">Membrane</keyword>
<keyword evidence="5" id="KW-1185">Reference proteome</keyword>
<accession>A0A942TC04</accession>